<feature type="compositionally biased region" description="Low complexity" evidence="5">
    <location>
        <begin position="49"/>
        <end position="60"/>
    </location>
</feature>
<feature type="region of interest" description="Disordered" evidence="5">
    <location>
        <begin position="1"/>
        <end position="65"/>
    </location>
</feature>
<gene>
    <name evidence="8" type="ORF">EUGRSUZ_B00305</name>
</gene>
<reference evidence="8" key="1">
    <citation type="submission" date="2013-07" db="EMBL/GenBank/DDBJ databases">
        <title>The genome of Eucalyptus grandis.</title>
        <authorList>
            <person name="Schmutz J."/>
            <person name="Hayes R."/>
            <person name="Myburg A."/>
            <person name="Tuskan G."/>
            <person name="Grattapaglia D."/>
            <person name="Rokhsar D.S."/>
        </authorList>
    </citation>
    <scope>NUCLEOTIDE SEQUENCE</scope>
    <source>
        <tissue evidence="8">Leaf extractions</tissue>
    </source>
</reference>
<dbReference type="InterPro" id="IPR012317">
    <property type="entry name" value="Poly(ADP-ribose)pol_cat_dom"/>
</dbReference>
<dbReference type="PANTHER" id="PTHR32263">
    <property type="entry name" value="INACTIVE POLY [ADP-RIBOSE] POLYMERASE SRO4-RELATED"/>
    <property type="match status" value="1"/>
</dbReference>
<sequence>MADHADQCRSPTVHAAIPDDAVAPEYNHPAIDLNRPEQNDPMDDRDSDSSLSDCESVVSSEQPPGAALSPFVECGLTELGEGDRVHGLIKERFVSRLGALAAQVAVVGIHQNRYASVAAKARAQAFQVYSEAVQKKGGGDTANVRYAWYATSKEEVSKILSYGFGYSGKPESNNGLYGCGIYFSPDSHPLESVKSAPRDEDGLRHLLLCRVILGKPELVSPGSEQSHPSSEQYDSGVDDLSSPRRYIVWSTHMNTHVLPEYVVSFRAPCCLRGLLRTPEKSRKPTSPWMPFPTLISELSKILRPSDVSLISKYYKDHKGGKISRHVLIQKVRQIAGDGLLTRIIKSFRIKQFGA</sequence>
<dbReference type="InterPro" id="IPR044964">
    <property type="entry name" value="RCD1/SRO1-5"/>
</dbReference>
<dbReference type="InParanoid" id="A0A059CY35"/>
<evidence type="ECO:0000256" key="2">
    <source>
        <dbReference type="ARBA" id="ARBA00022473"/>
    </source>
</evidence>
<keyword evidence="4" id="KW-0539">Nucleus</keyword>
<dbReference type="KEGG" id="egr:104418109"/>
<dbReference type="SUPFAM" id="SSF56399">
    <property type="entry name" value="ADP-ribosylation"/>
    <property type="match status" value="1"/>
</dbReference>
<dbReference type="AlphaFoldDB" id="A0A059CY35"/>
<dbReference type="PROSITE" id="PS51879">
    <property type="entry name" value="RST"/>
    <property type="match status" value="1"/>
</dbReference>
<feature type="compositionally biased region" description="Polar residues" evidence="5">
    <location>
        <begin position="222"/>
        <end position="233"/>
    </location>
</feature>
<evidence type="ECO:0000313" key="8">
    <source>
        <dbReference type="EMBL" id="KCW83373.1"/>
    </source>
</evidence>
<evidence type="ECO:0000256" key="3">
    <source>
        <dbReference type="ARBA" id="ARBA00023016"/>
    </source>
</evidence>
<dbReference type="GO" id="GO:0005634">
    <property type="term" value="C:nucleus"/>
    <property type="evidence" value="ECO:0007669"/>
    <property type="project" value="UniProtKB-SubCell"/>
</dbReference>
<feature type="domain" description="PARP catalytic" evidence="6">
    <location>
        <begin position="59"/>
        <end position="286"/>
    </location>
</feature>
<dbReference type="PANTHER" id="PTHR32263:SF12">
    <property type="entry name" value="INACTIVE POLY [ADP-RIBOSE] POLYMERASE SRO4-RELATED"/>
    <property type="match status" value="1"/>
</dbReference>
<dbReference type="eggNOG" id="ENOG502QTKK">
    <property type="taxonomic scope" value="Eukaryota"/>
</dbReference>
<dbReference type="EMBL" id="KK198754">
    <property type="protein sequence ID" value="KCW83373.1"/>
    <property type="molecule type" value="Genomic_DNA"/>
</dbReference>
<dbReference type="PROSITE" id="PS51059">
    <property type="entry name" value="PARP_CATALYTIC"/>
    <property type="match status" value="1"/>
</dbReference>
<evidence type="ECO:0000256" key="1">
    <source>
        <dbReference type="ARBA" id="ARBA00004123"/>
    </source>
</evidence>
<evidence type="ECO:0000259" key="6">
    <source>
        <dbReference type="PROSITE" id="PS51059"/>
    </source>
</evidence>
<keyword evidence="2" id="KW-0217">Developmental protein</keyword>
<dbReference type="Gene3D" id="3.90.228.10">
    <property type="match status" value="1"/>
</dbReference>
<proteinExistence type="predicted"/>
<evidence type="ECO:0000256" key="4">
    <source>
        <dbReference type="ARBA" id="ARBA00023242"/>
    </source>
</evidence>
<feature type="domain" description="RST" evidence="7">
    <location>
        <begin position="282"/>
        <end position="353"/>
    </location>
</feature>
<accession>A0A059CY35</accession>
<dbReference type="Pfam" id="PF12174">
    <property type="entry name" value="RST"/>
    <property type="match status" value="1"/>
</dbReference>
<evidence type="ECO:0000256" key="5">
    <source>
        <dbReference type="SAM" id="MobiDB-lite"/>
    </source>
</evidence>
<dbReference type="OMA" id="FQIFARA"/>
<feature type="compositionally biased region" description="Basic and acidic residues" evidence="5">
    <location>
        <begin position="34"/>
        <end position="48"/>
    </location>
</feature>
<dbReference type="Gramene" id="KCW83373">
    <property type="protein sequence ID" value="KCW83373"/>
    <property type="gene ID" value="EUGRSUZ_B00305"/>
</dbReference>
<evidence type="ECO:0000259" key="7">
    <source>
        <dbReference type="PROSITE" id="PS51879"/>
    </source>
</evidence>
<feature type="region of interest" description="Disordered" evidence="5">
    <location>
        <begin position="219"/>
        <end position="238"/>
    </location>
</feature>
<protein>
    <submittedName>
        <fullName evidence="8">Uncharacterized protein</fullName>
    </submittedName>
</protein>
<dbReference type="OrthoDB" id="6133115at2759"/>
<name>A0A059CY35_EUCGR</name>
<keyword evidence="3" id="KW-0346">Stress response</keyword>
<dbReference type="GO" id="GO:0003950">
    <property type="term" value="F:NAD+ poly-ADP-ribosyltransferase activity"/>
    <property type="evidence" value="ECO:0007669"/>
    <property type="project" value="InterPro"/>
</dbReference>
<dbReference type="InterPro" id="IPR022003">
    <property type="entry name" value="RST"/>
</dbReference>
<dbReference type="Pfam" id="PF00644">
    <property type="entry name" value="PARP"/>
    <property type="match status" value="1"/>
</dbReference>
<organism evidence="8">
    <name type="scientific">Eucalyptus grandis</name>
    <name type="common">Flooded gum</name>
    <dbReference type="NCBI Taxonomy" id="71139"/>
    <lineage>
        <taxon>Eukaryota</taxon>
        <taxon>Viridiplantae</taxon>
        <taxon>Streptophyta</taxon>
        <taxon>Embryophyta</taxon>
        <taxon>Tracheophyta</taxon>
        <taxon>Spermatophyta</taxon>
        <taxon>Magnoliopsida</taxon>
        <taxon>eudicotyledons</taxon>
        <taxon>Gunneridae</taxon>
        <taxon>Pentapetalae</taxon>
        <taxon>rosids</taxon>
        <taxon>malvids</taxon>
        <taxon>Myrtales</taxon>
        <taxon>Myrtaceae</taxon>
        <taxon>Myrtoideae</taxon>
        <taxon>Eucalypteae</taxon>
        <taxon>Eucalyptus</taxon>
    </lineage>
</organism>
<comment type="subcellular location">
    <subcellularLocation>
        <location evidence="1">Nucleus</location>
    </subcellularLocation>
</comment>
<dbReference type="FunCoup" id="A0A059CY35">
    <property type="interactions" value="1"/>
</dbReference>